<evidence type="ECO:0000313" key="1">
    <source>
        <dbReference type="EMBL" id="KAJ8709550.1"/>
    </source>
</evidence>
<proteinExistence type="predicted"/>
<dbReference type="Proteomes" id="UP001231649">
    <property type="component" value="Chromosome 24"/>
</dbReference>
<accession>A0ACC2Q6S9</accession>
<keyword evidence="2" id="KW-1185">Reference proteome</keyword>
<name>A0ACC2Q6S9_9NEOP</name>
<organism evidence="1 2">
    <name type="scientific">Mythimna loreyi</name>
    <dbReference type="NCBI Taxonomy" id="667449"/>
    <lineage>
        <taxon>Eukaryota</taxon>
        <taxon>Metazoa</taxon>
        <taxon>Ecdysozoa</taxon>
        <taxon>Arthropoda</taxon>
        <taxon>Hexapoda</taxon>
        <taxon>Insecta</taxon>
        <taxon>Pterygota</taxon>
        <taxon>Neoptera</taxon>
        <taxon>Endopterygota</taxon>
        <taxon>Lepidoptera</taxon>
        <taxon>Glossata</taxon>
        <taxon>Ditrysia</taxon>
        <taxon>Noctuoidea</taxon>
        <taxon>Noctuidae</taxon>
        <taxon>Noctuinae</taxon>
        <taxon>Hadenini</taxon>
        <taxon>Mythimna</taxon>
    </lineage>
</organism>
<reference evidence="1" key="1">
    <citation type="submission" date="2023-03" db="EMBL/GenBank/DDBJ databases">
        <title>Chromosome-level genomes of two armyworms, Mythimna separata and Mythimna loreyi, provide insights into the biosynthesis and reception of sex pheromones.</title>
        <authorList>
            <person name="Zhao H."/>
        </authorList>
    </citation>
    <scope>NUCLEOTIDE SEQUENCE</scope>
    <source>
        <strain evidence="1">BeijingLab</strain>
    </source>
</reference>
<sequence>MRSCFKYFVLLFCINFIEGAFRCDYKYSAAAKGWFKYFVVPATWYDARLRCTLEGAVLASPITLEIQFEMMNIIKKSTLKQEIFTGIHATLSQGDYYTVDGTPLSNIPVTWAANEPDNKANKESCITLNGNGEVADRPCEDTRPYVCYRPENPKVEVNECGTVDPEYHLDPKTNQCYKFHRVARNFSRAAFACTAEGGHLAIINNDTEAKVLTEIFSKVPRNEILVGRPETWKEVAFIGFYDWGERGDWRTINGETLSEAGYDKFYTGEPNGANVAEFCGSIYRNGLLNDLWCDKEFTFICEKNPHYPPVCRFDEGYTEVDGTTNRNDFSQH</sequence>
<evidence type="ECO:0000313" key="2">
    <source>
        <dbReference type="Proteomes" id="UP001231649"/>
    </source>
</evidence>
<comment type="caution">
    <text evidence="1">The sequence shown here is derived from an EMBL/GenBank/DDBJ whole genome shotgun (WGS) entry which is preliminary data.</text>
</comment>
<gene>
    <name evidence="1" type="ORF">PYW08_009554</name>
</gene>
<dbReference type="EMBL" id="CM056800">
    <property type="protein sequence ID" value="KAJ8709550.1"/>
    <property type="molecule type" value="Genomic_DNA"/>
</dbReference>
<protein>
    <submittedName>
        <fullName evidence="1">Uncharacterized protein</fullName>
    </submittedName>
</protein>